<accession>A0A7S8MXU3</accession>
<dbReference type="GO" id="GO:0015562">
    <property type="term" value="F:efflux transmembrane transporter activity"/>
    <property type="evidence" value="ECO:0007669"/>
    <property type="project" value="TreeGrafter"/>
</dbReference>
<dbReference type="KEGG" id="msf:IT882_03905"/>
<dbReference type="RefSeq" id="WP_195693252.1">
    <property type="nucleotide sequence ID" value="NZ_CP064760.1"/>
</dbReference>
<keyword evidence="1" id="KW-0472">Membrane</keyword>
<proteinExistence type="predicted"/>
<dbReference type="Gene3D" id="2.40.420.20">
    <property type="match status" value="1"/>
</dbReference>
<feature type="transmembrane region" description="Helical" evidence="1">
    <location>
        <begin position="7"/>
        <end position="30"/>
    </location>
</feature>
<dbReference type="Proteomes" id="UP000594480">
    <property type="component" value="Chromosome"/>
</dbReference>
<evidence type="ECO:0000313" key="2">
    <source>
        <dbReference type="EMBL" id="QPE05234.1"/>
    </source>
</evidence>
<keyword evidence="1" id="KW-1133">Transmembrane helix</keyword>
<evidence type="ECO:0000256" key="1">
    <source>
        <dbReference type="SAM" id="Phobius"/>
    </source>
</evidence>
<sequence>MVIWRRWVLPILMVVVFGAIAVALVKVAFFPDTATAAADPGGVITEPVVPAVRQTVVDELTLEGTIARDEAVAVRSEVDGTVTEVRVAPGQSVTGGQVLMTIKQSYPTKTVEVVAAEAGEITEVAVVKGQSTSIGSEIATLSPARYHVHSTIEPVQLYRLLNAPTEGEVTIQGGPAPFVCTGLSVQVSEDGTTSVTCAVPGDQTVFAGLRTQLAVRVATVEDALVVPVTSVRGGAGTGQVWVDAGTGDPLEERAIDLGVSDGAVIEVLSGLDEGEQVRQFVPGLAAPNEPVCFDDGMGGEYCEDPGWNW</sequence>
<dbReference type="SUPFAM" id="SSF51230">
    <property type="entry name" value="Single hybrid motif"/>
    <property type="match status" value="1"/>
</dbReference>
<dbReference type="Gene3D" id="2.40.50.100">
    <property type="match status" value="1"/>
</dbReference>
<organism evidence="2 3">
    <name type="scientific">Microbacterium schleiferi</name>
    <dbReference type="NCBI Taxonomy" id="69362"/>
    <lineage>
        <taxon>Bacteria</taxon>
        <taxon>Bacillati</taxon>
        <taxon>Actinomycetota</taxon>
        <taxon>Actinomycetes</taxon>
        <taxon>Micrococcales</taxon>
        <taxon>Microbacteriaceae</taxon>
        <taxon>Microbacterium</taxon>
    </lineage>
</organism>
<evidence type="ECO:0000313" key="3">
    <source>
        <dbReference type="Proteomes" id="UP000594480"/>
    </source>
</evidence>
<keyword evidence="1" id="KW-0812">Transmembrane</keyword>
<dbReference type="AlphaFoldDB" id="A0A7S8MXU3"/>
<dbReference type="InterPro" id="IPR011053">
    <property type="entry name" value="Single_hybrid_motif"/>
</dbReference>
<keyword evidence="3" id="KW-1185">Reference proteome</keyword>
<dbReference type="EMBL" id="CP064760">
    <property type="protein sequence ID" value="QPE05234.1"/>
    <property type="molecule type" value="Genomic_DNA"/>
</dbReference>
<name>A0A7S8MXU3_9MICO</name>
<dbReference type="PANTHER" id="PTHR30469">
    <property type="entry name" value="MULTIDRUG RESISTANCE PROTEIN MDTA"/>
    <property type="match status" value="1"/>
</dbReference>
<dbReference type="GO" id="GO:1990281">
    <property type="term" value="C:efflux pump complex"/>
    <property type="evidence" value="ECO:0007669"/>
    <property type="project" value="TreeGrafter"/>
</dbReference>
<reference evidence="2 3" key="1">
    <citation type="submission" date="2020-11" db="EMBL/GenBank/DDBJ databases">
        <title>Amino acid is mineralized and recycled by bacteria in oceanic microbiome.</title>
        <authorList>
            <person name="Zheng L.Y."/>
        </authorList>
    </citation>
    <scope>NUCLEOTIDE SEQUENCE [LARGE SCALE GENOMIC DNA]</scope>
    <source>
        <strain evidence="2 3">A32-1</strain>
    </source>
</reference>
<protein>
    <submittedName>
        <fullName evidence="2">Biotin/lipoyl-binding protein</fullName>
    </submittedName>
</protein>
<gene>
    <name evidence="2" type="ORF">IT882_03905</name>
</gene>